<name>A0A5A7S9N6_9NOCA</name>
<gene>
    <name evidence="3" type="ORF">FOY51_10270</name>
</gene>
<dbReference type="Proteomes" id="UP000322244">
    <property type="component" value="Unassembled WGS sequence"/>
</dbReference>
<evidence type="ECO:0000313" key="3">
    <source>
        <dbReference type="EMBL" id="KAA0022888.1"/>
    </source>
</evidence>
<reference evidence="3 4" key="1">
    <citation type="submission" date="2019-07" db="EMBL/GenBank/DDBJ databases">
        <title>Rhodococcus cavernicolus sp. nov., isolated from a cave.</title>
        <authorList>
            <person name="Lee S.D."/>
        </authorList>
    </citation>
    <scope>NUCLEOTIDE SEQUENCE [LARGE SCALE GENOMIC DNA]</scope>
    <source>
        <strain evidence="3 4">C1-24</strain>
    </source>
</reference>
<dbReference type="EMBL" id="VLNY01000004">
    <property type="protein sequence ID" value="KAA0022888.1"/>
    <property type="molecule type" value="Genomic_DNA"/>
</dbReference>
<proteinExistence type="predicted"/>
<evidence type="ECO:0000259" key="1">
    <source>
        <dbReference type="Pfam" id="PF26035"/>
    </source>
</evidence>
<keyword evidence="4" id="KW-1185">Reference proteome</keyword>
<dbReference type="InterPro" id="IPR016601">
    <property type="entry name" value="UCP012637"/>
</dbReference>
<comment type="caution">
    <text evidence="3">The sequence shown here is derived from an EMBL/GenBank/DDBJ whole genome shotgun (WGS) entry which is preliminary data.</text>
</comment>
<dbReference type="InterPro" id="IPR058323">
    <property type="entry name" value="DUF8010"/>
</dbReference>
<dbReference type="Pfam" id="PF26035">
    <property type="entry name" value="DUF8010"/>
    <property type="match status" value="1"/>
</dbReference>
<evidence type="ECO:0000259" key="2">
    <source>
        <dbReference type="Pfam" id="PF26572"/>
    </source>
</evidence>
<dbReference type="AlphaFoldDB" id="A0A5A7S9N6"/>
<evidence type="ECO:0000313" key="4">
    <source>
        <dbReference type="Proteomes" id="UP000322244"/>
    </source>
</evidence>
<dbReference type="RefSeq" id="WP_149430147.1">
    <property type="nucleotide sequence ID" value="NZ_VLNY01000004.1"/>
</dbReference>
<accession>A0A5A7S9N6</accession>
<dbReference type="OrthoDB" id="5178111at2"/>
<feature type="domain" description="DUF8185" evidence="2">
    <location>
        <begin position="102"/>
        <end position="212"/>
    </location>
</feature>
<dbReference type="Pfam" id="PF26572">
    <property type="entry name" value="DUF8185"/>
    <property type="match status" value="1"/>
</dbReference>
<dbReference type="PIRSF" id="PIRSF012637">
    <property type="entry name" value="UCP012637"/>
    <property type="match status" value="1"/>
</dbReference>
<sequence length="221" mass="23806">MNERFLVIGDPAERENLSSFVSRALRLDEAVVVRLRRRSEEQFEAWATTGFDTLASRVIGGELNPRDTTVAGDALRLGLGAPKDDPIPLGYSMDSAWRGALPPDTGFTHIDDLPARALVELAQRGVALAKEHGSNQGPPVSLLDQEVVEVTGAGDNVGISMRVVFALTAMGFIPGGDDVQRIDAAELVRVRATKSWLRLDARFGSVNKRRGGDIPLLVGPP</sequence>
<dbReference type="InterPro" id="IPR058498">
    <property type="entry name" value="DUF8185"/>
</dbReference>
<organism evidence="3 4">
    <name type="scientific">Antrihabitans cavernicola</name>
    <dbReference type="NCBI Taxonomy" id="2495913"/>
    <lineage>
        <taxon>Bacteria</taxon>
        <taxon>Bacillati</taxon>
        <taxon>Actinomycetota</taxon>
        <taxon>Actinomycetes</taxon>
        <taxon>Mycobacteriales</taxon>
        <taxon>Nocardiaceae</taxon>
        <taxon>Antrihabitans</taxon>
    </lineage>
</organism>
<feature type="domain" description="DUF8010" evidence="1">
    <location>
        <begin position="1"/>
        <end position="99"/>
    </location>
</feature>
<protein>
    <submittedName>
        <fullName evidence="3">Uncharacterized protein</fullName>
    </submittedName>
</protein>